<dbReference type="AlphaFoldDB" id="A0A5M9GZZ0"/>
<dbReference type="InterPro" id="IPR019853">
    <property type="entry name" value="GldB-like"/>
</dbReference>
<dbReference type="Proteomes" id="UP000322918">
    <property type="component" value="Unassembled WGS sequence"/>
</dbReference>
<keyword evidence="1" id="KW-0449">Lipoprotein</keyword>
<accession>A0A5M9GZZ0</accession>
<keyword evidence="2" id="KW-1185">Reference proteome</keyword>
<organism evidence="1 2">
    <name type="scientific">Arcticibacter tournemirensis</name>
    <dbReference type="NCBI Taxonomy" id="699437"/>
    <lineage>
        <taxon>Bacteria</taxon>
        <taxon>Pseudomonadati</taxon>
        <taxon>Bacteroidota</taxon>
        <taxon>Sphingobacteriia</taxon>
        <taxon>Sphingobacteriales</taxon>
        <taxon>Sphingobacteriaceae</taxon>
        <taxon>Arcticibacter</taxon>
    </lineage>
</organism>
<dbReference type="RefSeq" id="WP_141813811.1">
    <property type="nucleotide sequence ID" value="NZ_VFPL01000001.1"/>
</dbReference>
<sequence length="343" mass="39576">MRIKRSFQIYLFFLIAAALGSCKNKKEVDVSNIELDLKIERFDKDLAKVSSVNLIEKVPSLQKKYGAFYDDFMSEMLGVGNTSDTTYYKNLRTVINNTDYRALQASVAEKFNDLSSTEEKLRDAFKHVKYYFPGQKIPRVISFFSGFAVQVPVGDNYIGIGLDMFLGADSKFYPALRESIPLYISRRFTPDNITPRVIEAFVREDMFPEPDTDHSFLDRMIYNGKILFLMSSFMPGVPDSTIIGYTSDQQKWIETYEADVWGYFLQENLLYETDYMKVQKYLSEAPFTPGLGTGNESAPKLGLFTGWQIVKNYMERNPNVTLQQLMADTKYQEILNRSHYKPK</sequence>
<gene>
    <name evidence="1" type="primary">gldB</name>
    <name evidence="1" type="ORF">F1649_17155</name>
</gene>
<name>A0A5M9GZZ0_9SPHI</name>
<dbReference type="EMBL" id="VWNE01000031">
    <property type="protein sequence ID" value="KAA8478897.1"/>
    <property type="molecule type" value="Genomic_DNA"/>
</dbReference>
<evidence type="ECO:0000313" key="1">
    <source>
        <dbReference type="EMBL" id="KAA8478897.1"/>
    </source>
</evidence>
<dbReference type="OrthoDB" id="976022at2"/>
<proteinExistence type="predicted"/>
<dbReference type="PROSITE" id="PS51257">
    <property type="entry name" value="PROKAR_LIPOPROTEIN"/>
    <property type="match status" value="1"/>
</dbReference>
<dbReference type="NCBIfam" id="TIGR03514">
    <property type="entry name" value="GldB_lipo"/>
    <property type="match status" value="1"/>
</dbReference>
<comment type="caution">
    <text evidence="1">The sequence shown here is derived from an EMBL/GenBank/DDBJ whole genome shotgun (WGS) entry which is preliminary data.</text>
</comment>
<evidence type="ECO:0000313" key="2">
    <source>
        <dbReference type="Proteomes" id="UP000322918"/>
    </source>
</evidence>
<protein>
    <submittedName>
        <fullName evidence="1">Gliding motility lipoprotein GldB</fullName>
    </submittedName>
</protein>
<reference evidence="1 2" key="1">
    <citation type="submission" date="2019-09" db="EMBL/GenBank/DDBJ databases">
        <title>Pararcticibacter amylolyticus gen. nov., sp. nov., isolated from a rottenly hemp rope, and reclassification of Pedobacter tournemirensis as Pararcticibacter tournemirensis comb. nov.</title>
        <authorList>
            <person name="Cai Y."/>
        </authorList>
    </citation>
    <scope>NUCLEOTIDE SEQUENCE [LARGE SCALE GENOMIC DNA]</scope>
    <source>
        <strain evidence="1 2">TF5-37.2-LB10</strain>
    </source>
</reference>
<dbReference type="Pfam" id="PF25594">
    <property type="entry name" value="GldB_lipo"/>
    <property type="match status" value="1"/>
</dbReference>